<dbReference type="CTD" id="219927"/>
<evidence type="ECO:0000256" key="2">
    <source>
        <dbReference type="ARBA" id="ARBA00022980"/>
    </source>
</evidence>
<dbReference type="AlphaFoldDB" id="A0A6P8ZI29"/>
<proteinExistence type="inferred from homology"/>
<dbReference type="RefSeq" id="XP_034232884.1">
    <property type="nucleotide sequence ID" value="XM_034376993.1"/>
</dbReference>
<keyword evidence="5" id="KW-1185">Reference proteome</keyword>
<keyword evidence="3" id="KW-0687">Ribonucleoprotein</keyword>
<evidence type="ECO:0000313" key="6">
    <source>
        <dbReference type="RefSeq" id="XP_034232884.1"/>
    </source>
</evidence>
<reference evidence="6" key="1">
    <citation type="submission" date="2025-08" db="UniProtKB">
        <authorList>
            <consortium name="RefSeq"/>
        </authorList>
    </citation>
    <scope>IDENTIFICATION</scope>
    <source>
        <tissue evidence="6">Total insect</tissue>
    </source>
</reference>
<dbReference type="GO" id="GO:0003735">
    <property type="term" value="F:structural constituent of ribosome"/>
    <property type="evidence" value="ECO:0007669"/>
    <property type="project" value="InterPro"/>
</dbReference>
<protein>
    <recommendedName>
        <fullName evidence="4">Large ribosomal subunit protein bL21m</fullName>
    </recommendedName>
</protein>
<dbReference type="PANTHER" id="PTHR21349:SF0">
    <property type="entry name" value="LARGE RIBOSOMAL SUBUNIT PROTEIN BL21M"/>
    <property type="match status" value="1"/>
</dbReference>
<evidence type="ECO:0000256" key="3">
    <source>
        <dbReference type="ARBA" id="ARBA00023274"/>
    </source>
</evidence>
<accession>A0A6P8ZI29</accession>
<organism evidence="6">
    <name type="scientific">Thrips palmi</name>
    <name type="common">Melon thrips</name>
    <dbReference type="NCBI Taxonomy" id="161013"/>
    <lineage>
        <taxon>Eukaryota</taxon>
        <taxon>Metazoa</taxon>
        <taxon>Ecdysozoa</taxon>
        <taxon>Arthropoda</taxon>
        <taxon>Hexapoda</taxon>
        <taxon>Insecta</taxon>
        <taxon>Pterygota</taxon>
        <taxon>Neoptera</taxon>
        <taxon>Paraneoptera</taxon>
        <taxon>Thysanoptera</taxon>
        <taxon>Terebrantia</taxon>
        <taxon>Thripoidea</taxon>
        <taxon>Thripidae</taxon>
        <taxon>Thrips</taxon>
    </lineage>
</organism>
<dbReference type="PANTHER" id="PTHR21349">
    <property type="entry name" value="50S RIBOSOMAL PROTEIN L21"/>
    <property type="match status" value="1"/>
</dbReference>
<dbReference type="KEGG" id="tpal:117640473"/>
<evidence type="ECO:0000313" key="5">
    <source>
        <dbReference type="Proteomes" id="UP000515158"/>
    </source>
</evidence>
<dbReference type="SUPFAM" id="SSF141091">
    <property type="entry name" value="L21p-like"/>
    <property type="match status" value="1"/>
</dbReference>
<dbReference type="NCBIfam" id="TIGR00061">
    <property type="entry name" value="L21"/>
    <property type="match status" value="1"/>
</dbReference>
<dbReference type="OrthoDB" id="5994at2759"/>
<dbReference type="InterPro" id="IPR001787">
    <property type="entry name" value="Ribosomal_bL21"/>
</dbReference>
<evidence type="ECO:0000256" key="1">
    <source>
        <dbReference type="ARBA" id="ARBA00008563"/>
    </source>
</evidence>
<dbReference type="Pfam" id="PF00829">
    <property type="entry name" value="Ribosomal_L21p"/>
    <property type="match status" value="1"/>
</dbReference>
<name>A0A6P8ZI29_THRPL</name>
<dbReference type="Proteomes" id="UP000515158">
    <property type="component" value="Unplaced"/>
</dbReference>
<dbReference type="InterPro" id="IPR028909">
    <property type="entry name" value="bL21-like"/>
</dbReference>
<dbReference type="InterPro" id="IPR036164">
    <property type="entry name" value="bL21-like_sf"/>
</dbReference>
<evidence type="ECO:0000256" key="4">
    <source>
        <dbReference type="ARBA" id="ARBA00044129"/>
    </source>
</evidence>
<dbReference type="GO" id="GO:0005762">
    <property type="term" value="C:mitochondrial large ribosomal subunit"/>
    <property type="evidence" value="ECO:0007669"/>
    <property type="project" value="TreeGrafter"/>
</dbReference>
<gene>
    <name evidence="6" type="primary">LOC117640473</name>
</gene>
<dbReference type="GeneID" id="117640473"/>
<dbReference type="GO" id="GO:0006412">
    <property type="term" value="P:translation"/>
    <property type="evidence" value="ECO:0007669"/>
    <property type="project" value="InterPro"/>
</dbReference>
<dbReference type="GO" id="GO:0003723">
    <property type="term" value="F:RNA binding"/>
    <property type="evidence" value="ECO:0007669"/>
    <property type="project" value="InterPro"/>
</dbReference>
<comment type="similarity">
    <text evidence="1">Belongs to the bacterial ribosomal protein bL21 family.</text>
</comment>
<keyword evidence="2 6" id="KW-0689">Ribosomal protein</keyword>
<dbReference type="FunCoup" id="A0A6P8ZI29">
    <property type="interactions" value="467"/>
</dbReference>
<dbReference type="InParanoid" id="A0A6P8ZI29"/>
<sequence>MSAIRRLMHIVNPSVNALLRKPGSNLLNQNFLSNNQSLPSLTSFLGLKTLSPVSRAAKAFPKTPSHQSTVVDTSVDDERTIEEVISKVNSQIENKSHGRLFAIIQLANRQWKITPEDVVVVEGHWPPNVGDSIRLEKVLLVGSSDFTLVGMPLLRPDLVNIQATVVEKRLSHTKTNFKKKRRKQYQRINFYRYQHTMIRINSITLSAVNEKKDLEGVDGRVF</sequence>